<dbReference type="GeneID" id="56269202"/>
<dbReference type="Pfam" id="PF10544">
    <property type="entry name" value="T5orf172"/>
    <property type="match status" value="1"/>
</dbReference>
<accession>A0AAC9AET8</accession>
<feature type="domain" description="Bacteriophage T5 Orf172 DNA-binding" evidence="1">
    <location>
        <begin position="18"/>
        <end position="96"/>
    </location>
</feature>
<organism evidence="2 3">
    <name type="scientific">Alteromonas mediterranea</name>
    <dbReference type="NCBI Taxonomy" id="314275"/>
    <lineage>
        <taxon>Bacteria</taxon>
        <taxon>Pseudomonadati</taxon>
        <taxon>Pseudomonadota</taxon>
        <taxon>Gammaproteobacteria</taxon>
        <taxon>Alteromonadales</taxon>
        <taxon>Alteromonadaceae</taxon>
        <taxon>Alteromonas/Salinimonas group</taxon>
        <taxon>Alteromonas</taxon>
    </lineage>
</organism>
<protein>
    <recommendedName>
        <fullName evidence="1">Bacteriophage T5 Orf172 DNA-binding domain-containing protein</fullName>
    </recommendedName>
</protein>
<dbReference type="RefSeq" id="WP_015068583.1">
    <property type="nucleotide sequence ID" value="NZ_CAKMLI010000007.1"/>
</dbReference>
<dbReference type="Proteomes" id="UP000061468">
    <property type="component" value="Plasmid pAMEDUM8_300"/>
</dbReference>
<gene>
    <name evidence="2" type="ORF">AV942_20505</name>
</gene>
<evidence type="ECO:0000313" key="3">
    <source>
        <dbReference type="Proteomes" id="UP000061468"/>
    </source>
</evidence>
<dbReference type="InterPro" id="IPR018306">
    <property type="entry name" value="Phage_T5_Orf172_DNA-bd"/>
</dbReference>
<dbReference type="EMBL" id="CP013929">
    <property type="protein sequence ID" value="AMJ80768.1"/>
    <property type="molecule type" value="Genomic_DNA"/>
</dbReference>
<evidence type="ECO:0000313" key="2">
    <source>
        <dbReference type="EMBL" id="AMJ80768.1"/>
    </source>
</evidence>
<keyword evidence="2" id="KW-0614">Plasmid</keyword>
<sequence length="138" mass="15981">MAGQSPSGPGYIYILVNETNPNEIKIGLSVNPARRVKQLHSSGTAMPMYFKYLWHVPNMKLAEEAAHEIMRGHRVNPRREFFHLVPDEAALDLETPHQHFSGHDLASDYLHTFRELIEDGWDYLNIRYVRITSLPREN</sequence>
<proteinExistence type="predicted"/>
<evidence type="ECO:0000259" key="1">
    <source>
        <dbReference type="SMART" id="SM00974"/>
    </source>
</evidence>
<dbReference type="AlphaFoldDB" id="A0AAC9AET8"/>
<dbReference type="SMART" id="SM00974">
    <property type="entry name" value="T5orf172"/>
    <property type="match status" value="1"/>
</dbReference>
<name>A0AAC9AET8_9ALTE</name>
<geneLocation type="plasmid" evidence="2 3">
    <name>pAMEDUM8_300</name>
</geneLocation>
<reference evidence="2 3" key="1">
    <citation type="submission" date="2015-12" db="EMBL/GenBank/DDBJ databases">
        <title>Intraspecies pangenome expansion in the marine bacterium Alteromonas.</title>
        <authorList>
            <person name="Lopez-Perez M."/>
            <person name="Rodriguez-Valera F."/>
        </authorList>
    </citation>
    <scope>NUCLEOTIDE SEQUENCE [LARGE SCALE GENOMIC DNA]</scope>
    <source>
        <strain evidence="2 3">UM8</strain>
        <plasmid evidence="2 3">pAMEDUM8_300</plasmid>
    </source>
</reference>